<organism evidence="4 5">
    <name type="scientific">Thalassobacterium sedimentorum</name>
    <dbReference type="NCBI Taxonomy" id="3041258"/>
    <lineage>
        <taxon>Bacteria</taxon>
        <taxon>Pseudomonadati</taxon>
        <taxon>Verrucomicrobiota</taxon>
        <taxon>Opitutia</taxon>
        <taxon>Puniceicoccales</taxon>
        <taxon>Coraliomargaritaceae</taxon>
        <taxon>Thalassobacterium</taxon>
    </lineage>
</organism>
<dbReference type="PANTHER" id="PTHR30004">
    <property type="entry name" value="4-HYDROXYTHREONINE-4-PHOSPHATE DEHYDROGENASE"/>
    <property type="match status" value="1"/>
</dbReference>
<evidence type="ECO:0000256" key="2">
    <source>
        <dbReference type="ARBA" id="ARBA00023002"/>
    </source>
</evidence>
<keyword evidence="3" id="KW-0520">NAD</keyword>
<dbReference type="SUPFAM" id="SSF53659">
    <property type="entry name" value="Isocitrate/Isopropylmalate dehydrogenase-like"/>
    <property type="match status" value="1"/>
</dbReference>
<keyword evidence="5" id="KW-1185">Reference proteome</keyword>
<gene>
    <name evidence="4" type="primary">pdxA</name>
    <name evidence="4" type="ORF">QEH59_08865</name>
</gene>
<name>A0ABU1AIB4_9BACT</name>
<dbReference type="EC" id="1.1.1.262" evidence="4"/>
<dbReference type="RefSeq" id="WP_308985004.1">
    <property type="nucleotide sequence ID" value="NZ_JARXIC010000012.1"/>
</dbReference>
<reference evidence="4 5" key="1">
    <citation type="submission" date="2023-04" db="EMBL/GenBank/DDBJ databases">
        <title>A novel bacteria isolated from coastal sediment.</title>
        <authorList>
            <person name="Liu X.-J."/>
            <person name="Du Z.-J."/>
        </authorList>
    </citation>
    <scope>NUCLEOTIDE SEQUENCE [LARGE SCALE GENOMIC DNA]</scope>
    <source>
        <strain evidence="4 5">SDUM461004</strain>
    </source>
</reference>
<dbReference type="Gene3D" id="3.40.718.10">
    <property type="entry name" value="Isopropylmalate Dehydrogenase"/>
    <property type="match status" value="1"/>
</dbReference>
<dbReference type="Proteomes" id="UP001243717">
    <property type="component" value="Unassembled WGS sequence"/>
</dbReference>
<dbReference type="InterPro" id="IPR005255">
    <property type="entry name" value="PdxA_fam"/>
</dbReference>
<comment type="caution">
    <text evidence="4">The sequence shown here is derived from an EMBL/GenBank/DDBJ whole genome shotgun (WGS) entry which is preliminary data.</text>
</comment>
<keyword evidence="1" id="KW-0479">Metal-binding</keyword>
<accession>A0ABU1AIB4</accession>
<evidence type="ECO:0000256" key="1">
    <source>
        <dbReference type="ARBA" id="ARBA00022723"/>
    </source>
</evidence>
<sequence>MIKSYSSLPLALTCGDPAGIGPEVIESALAVDGLHGRDCVLIGPAHWGAALSEKLGVSFEAVTAHRARDFVAQPGVPSINGASLALAAMERAAAGCREGRFRGVVTGPVSKHWLQLAGFQFPGQTEFFANAWGGDPTMAFVGRELRVVLATWHIPLRDVSQALDAACLEQAVRRAYALAHQFGAREPRIGVCGLNPHAGEGGILGLEELEVLDPTLDRLRAAMPGLSRCLPGDTVFHRQRQGDFDVVVAAYHDQALAAVKTLEFDAAVNLTLGLPYVRTSPDHGTAFDLAGAGTADPSSFSAALAVARNLTGSAAKAS</sequence>
<evidence type="ECO:0000256" key="3">
    <source>
        <dbReference type="ARBA" id="ARBA00023027"/>
    </source>
</evidence>
<dbReference type="Pfam" id="PF04166">
    <property type="entry name" value="PdxA"/>
    <property type="match status" value="1"/>
</dbReference>
<protein>
    <submittedName>
        <fullName evidence="4">4-hydroxythreonine-4-phosphate dehydrogenase PdxA</fullName>
        <ecNumber evidence="4">1.1.1.262</ecNumber>
    </submittedName>
</protein>
<dbReference type="NCBIfam" id="TIGR00557">
    <property type="entry name" value="pdxA"/>
    <property type="match status" value="1"/>
</dbReference>
<evidence type="ECO:0000313" key="4">
    <source>
        <dbReference type="EMBL" id="MDQ8194535.1"/>
    </source>
</evidence>
<dbReference type="GO" id="GO:0050570">
    <property type="term" value="F:4-hydroxythreonine-4-phosphate dehydrogenase activity"/>
    <property type="evidence" value="ECO:0007669"/>
    <property type="project" value="UniProtKB-EC"/>
</dbReference>
<dbReference type="PANTHER" id="PTHR30004:SF5">
    <property type="entry name" value="4-HYDROXYTHREONINE-4-PHOSPHATE DEHYDROGENASE"/>
    <property type="match status" value="1"/>
</dbReference>
<proteinExistence type="predicted"/>
<dbReference type="EMBL" id="JARXIC010000012">
    <property type="protein sequence ID" value="MDQ8194535.1"/>
    <property type="molecule type" value="Genomic_DNA"/>
</dbReference>
<evidence type="ECO:0000313" key="5">
    <source>
        <dbReference type="Proteomes" id="UP001243717"/>
    </source>
</evidence>
<keyword evidence="2 4" id="KW-0560">Oxidoreductase</keyword>